<dbReference type="Proteomes" id="UP000800093">
    <property type="component" value="Unassembled WGS sequence"/>
</dbReference>
<reference evidence="2" key="1">
    <citation type="journal article" date="2020" name="Stud. Mycol.">
        <title>101 Dothideomycetes genomes: A test case for predicting lifestyles and emergence of pathogens.</title>
        <authorList>
            <person name="Haridas S."/>
            <person name="Albert R."/>
            <person name="Binder M."/>
            <person name="Bloem J."/>
            <person name="LaButti K."/>
            <person name="Salamov A."/>
            <person name="Andreopoulos B."/>
            <person name="Baker S."/>
            <person name="Barry K."/>
            <person name="Bills G."/>
            <person name="Bluhm B."/>
            <person name="Cannon C."/>
            <person name="Castanera R."/>
            <person name="Culley D."/>
            <person name="Daum C."/>
            <person name="Ezra D."/>
            <person name="Gonzalez J."/>
            <person name="Henrissat B."/>
            <person name="Kuo A."/>
            <person name="Liang C."/>
            <person name="Lipzen A."/>
            <person name="Lutzoni F."/>
            <person name="Magnuson J."/>
            <person name="Mondo S."/>
            <person name="Nolan M."/>
            <person name="Ohm R."/>
            <person name="Pangilinan J."/>
            <person name="Park H.-J."/>
            <person name="Ramirez L."/>
            <person name="Alfaro M."/>
            <person name="Sun H."/>
            <person name="Tritt A."/>
            <person name="Yoshinaga Y."/>
            <person name="Zwiers L.-H."/>
            <person name="Turgeon B."/>
            <person name="Goodwin S."/>
            <person name="Spatafora J."/>
            <person name="Crous P."/>
            <person name="Grigoriev I."/>
        </authorList>
    </citation>
    <scope>NUCLEOTIDE SEQUENCE [LARGE SCALE GENOMIC DNA]</scope>
    <source>
        <strain evidence="2">CBS 304.66</strain>
    </source>
</reference>
<keyword evidence="2" id="KW-1185">Reference proteome</keyword>
<evidence type="ECO:0000313" key="2">
    <source>
        <dbReference type="Proteomes" id="UP000800093"/>
    </source>
</evidence>
<name>A0A9P4NCN6_9PLEO</name>
<dbReference type="AlphaFoldDB" id="A0A9P4NCN6"/>
<proteinExistence type="predicted"/>
<dbReference type="EMBL" id="ML986579">
    <property type="protein sequence ID" value="KAF2270706.1"/>
    <property type="molecule type" value="Genomic_DNA"/>
</dbReference>
<organism evidence="1 2">
    <name type="scientific">Lojkania enalia</name>
    <dbReference type="NCBI Taxonomy" id="147567"/>
    <lineage>
        <taxon>Eukaryota</taxon>
        <taxon>Fungi</taxon>
        <taxon>Dikarya</taxon>
        <taxon>Ascomycota</taxon>
        <taxon>Pezizomycotina</taxon>
        <taxon>Dothideomycetes</taxon>
        <taxon>Pleosporomycetidae</taxon>
        <taxon>Pleosporales</taxon>
        <taxon>Pleosporales incertae sedis</taxon>
        <taxon>Lojkania</taxon>
    </lineage>
</organism>
<evidence type="ECO:0000313" key="1">
    <source>
        <dbReference type="EMBL" id="KAF2270706.1"/>
    </source>
</evidence>
<comment type="caution">
    <text evidence="1">The sequence shown here is derived from an EMBL/GenBank/DDBJ whole genome shotgun (WGS) entry which is preliminary data.</text>
</comment>
<protein>
    <submittedName>
        <fullName evidence="1">Uncharacterized protein</fullName>
    </submittedName>
</protein>
<gene>
    <name evidence="1" type="ORF">CC78DRAFT_573996</name>
</gene>
<sequence>MAFSLRLRRPRRFPGLVGSALHWTADPASRTLLDDHSLAAPLGRLHLDSLHRLLAPASFYFRYRFFIVKARNRNRGIVETPVADASLFNAIPEQAGASRAAFKTLPASRLDLRHGHSSQTAENTHGILL</sequence>
<accession>A0A9P4NCN6</accession>